<feature type="compositionally biased region" description="Basic residues" evidence="1">
    <location>
        <begin position="49"/>
        <end position="61"/>
    </location>
</feature>
<evidence type="ECO:0000313" key="2">
    <source>
        <dbReference type="EMBL" id="CAH2249133.1"/>
    </source>
</evidence>
<dbReference type="AlphaFoldDB" id="A0AAD1RDA1"/>
<organism evidence="2 3">
    <name type="scientific">Pelobates cultripes</name>
    <name type="common">Western spadefoot toad</name>
    <dbReference type="NCBI Taxonomy" id="61616"/>
    <lineage>
        <taxon>Eukaryota</taxon>
        <taxon>Metazoa</taxon>
        <taxon>Chordata</taxon>
        <taxon>Craniata</taxon>
        <taxon>Vertebrata</taxon>
        <taxon>Euteleostomi</taxon>
        <taxon>Amphibia</taxon>
        <taxon>Batrachia</taxon>
        <taxon>Anura</taxon>
        <taxon>Pelobatoidea</taxon>
        <taxon>Pelobatidae</taxon>
        <taxon>Pelobates</taxon>
    </lineage>
</organism>
<keyword evidence="3" id="KW-1185">Reference proteome</keyword>
<feature type="compositionally biased region" description="Polar residues" evidence="1">
    <location>
        <begin position="22"/>
        <end position="47"/>
    </location>
</feature>
<gene>
    <name evidence="2" type="ORF">PECUL_23A041914</name>
</gene>
<reference evidence="2" key="1">
    <citation type="submission" date="2022-03" db="EMBL/GenBank/DDBJ databases">
        <authorList>
            <person name="Alioto T."/>
            <person name="Alioto T."/>
            <person name="Gomez Garrido J."/>
        </authorList>
    </citation>
    <scope>NUCLEOTIDE SEQUENCE</scope>
</reference>
<proteinExistence type="predicted"/>
<sequence length="103" mass="11365">MTKAMMPAMGVMSDSLSQTFAQALQQKQRSAQPTITQALPLKTSAQPHSGRKVLTKTKHSSMSKMDSITPVTDSTTIMPPCERATNWAKSARLWKRAKAQLDF</sequence>
<dbReference type="Proteomes" id="UP001295444">
    <property type="component" value="Chromosome 02"/>
</dbReference>
<name>A0AAD1RDA1_PELCU</name>
<accession>A0AAD1RDA1</accession>
<evidence type="ECO:0000313" key="3">
    <source>
        <dbReference type="Proteomes" id="UP001295444"/>
    </source>
</evidence>
<dbReference type="EMBL" id="OW240913">
    <property type="protein sequence ID" value="CAH2249133.1"/>
    <property type="molecule type" value="Genomic_DNA"/>
</dbReference>
<protein>
    <submittedName>
        <fullName evidence="2">Uncharacterized protein</fullName>
    </submittedName>
</protein>
<evidence type="ECO:0000256" key="1">
    <source>
        <dbReference type="SAM" id="MobiDB-lite"/>
    </source>
</evidence>
<feature type="region of interest" description="Disordered" evidence="1">
    <location>
        <begin position="22"/>
        <end position="78"/>
    </location>
</feature>
<feature type="compositionally biased region" description="Polar residues" evidence="1">
    <location>
        <begin position="62"/>
        <end position="77"/>
    </location>
</feature>